<feature type="domain" description="PH" evidence="2">
    <location>
        <begin position="319"/>
        <end position="430"/>
    </location>
</feature>
<dbReference type="InterPro" id="IPR039665">
    <property type="entry name" value="PH_APBB1IP"/>
</dbReference>
<dbReference type="Gene3D" id="3.10.20.90">
    <property type="entry name" value="Phosphatidylinositol 3-kinase Catalytic Subunit, Chain A, domain 1"/>
    <property type="match status" value="1"/>
</dbReference>
<gene>
    <name evidence="5" type="primary">LOC101857907</name>
</gene>
<feature type="compositionally biased region" description="Basic residues" evidence="1">
    <location>
        <begin position="77"/>
        <end position="90"/>
    </location>
</feature>
<dbReference type="Proteomes" id="UP000694888">
    <property type="component" value="Unplaced"/>
</dbReference>
<keyword evidence="4" id="KW-1185">Reference proteome</keyword>
<dbReference type="InterPro" id="IPR039664">
    <property type="entry name" value="GRB/APBB1IP"/>
</dbReference>
<feature type="compositionally biased region" description="Pro residues" evidence="1">
    <location>
        <begin position="1043"/>
        <end position="1053"/>
    </location>
</feature>
<dbReference type="PROSITE" id="PS50003">
    <property type="entry name" value="PH_DOMAIN"/>
    <property type="match status" value="1"/>
</dbReference>
<feature type="region of interest" description="Disordered" evidence="1">
    <location>
        <begin position="782"/>
        <end position="1266"/>
    </location>
</feature>
<feature type="compositionally biased region" description="Pro residues" evidence="1">
    <location>
        <begin position="933"/>
        <end position="958"/>
    </location>
</feature>
<evidence type="ECO:0000313" key="4">
    <source>
        <dbReference type="Proteomes" id="UP000694888"/>
    </source>
</evidence>
<feature type="compositionally biased region" description="Polar residues" evidence="1">
    <location>
        <begin position="988"/>
        <end position="1003"/>
    </location>
</feature>
<dbReference type="SMART" id="SM00314">
    <property type="entry name" value="RA"/>
    <property type="match status" value="1"/>
</dbReference>
<feature type="compositionally biased region" description="Basic and acidic residues" evidence="1">
    <location>
        <begin position="671"/>
        <end position="684"/>
    </location>
</feature>
<dbReference type="SMART" id="SM00233">
    <property type="entry name" value="PH"/>
    <property type="match status" value="1"/>
</dbReference>
<feature type="domain" description="Ras-associating" evidence="3">
    <location>
        <begin position="190"/>
        <end position="276"/>
    </location>
</feature>
<dbReference type="Pfam" id="PF00169">
    <property type="entry name" value="PH"/>
    <property type="match status" value="1"/>
</dbReference>
<evidence type="ECO:0000256" key="1">
    <source>
        <dbReference type="SAM" id="MobiDB-lite"/>
    </source>
</evidence>
<feature type="compositionally biased region" description="Polar residues" evidence="1">
    <location>
        <begin position="715"/>
        <end position="735"/>
    </location>
</feature>
<feature type="non-terminal residue" evidence="5">
    <location>
        <position position="1"/>
    </location>
</feature>
<feature type="compositionally biased region" description="Polar residues" evidence="1">
    <location>
        <begin position="1076"/>
        <end position="1093"/>
    </location>
</feature>
<evidence type="ECO:0000259" key="2">
    <source>
        <dbReference type="PROSITE" id="PS50003"/>
    </source>
</evidence>
<dbReference type="PANTHER" id="PTHR11243:SF23">
    <property type="entry name" value="LD06925P"/>
    <property type="match status" value="1"/>
</dbReference>
<feature type="compositionally biased region" description="Low complexity" evidence="1">
    <location>
        <begin position="959"/>
        <end position="969"/>
    </location>
</feature>
<dbReference type="InterPro" id="IPR000159">
    <property type="entry name" value="RA_dom"/>
</dbReference>
<feature type="compositionally biased region" description="Polar residues" evidence="1">
    <location>
        <begin position="1231"/>
        <end position="1244"/>
    </location>
</feature>
<feature type="compositionally biased region" description="Low complexity" evidence="1">
    <location>
        <begin position="535"/>
        <end position="553"/>
    </location>
</feature>
<feature type="compositionally biased region" description="Pro residues" evidence="1">
    <location>
        <begin position="845"/>
        <end position="869"/>
    </location>
</feature>
<proteinExistence type="predicted"/>
<feature type="compositionally biased region" description="Low complexity" evidence="1">
    <location>
        <begin position="658"/>
        <end position="670"/>
    </location>
</feature>
<dbReference type="PROSITE" id="PS50200">
    <property type="entry name" value="RA"/>
    <property type="match status" value="1"/>
</dbReference>
<dbReference type="InterPro" id="IPR011993">
    <property type="entry name" value="PH-like_dom_sf"/>
</dbReference>
<feature type="region of interest" description="Disordered" evidence="1">
    <location>
        <begin position="589"/>
        <end position="628"/>
    </location>
</feature>
<feature type="compositionally biased region" description="Low complexity" evidence="1">
    <location>
        <begin position="132"/>
        <end position="156"/>
    </location>
</feature>
<dbReference type="SUPFAM" id="SSF50729">
    <property type="entry name" value="PH domain-like"/>
    <property type="match status" value="1"/>
</dbReference>
<dbReference type="Gene3D" id="2.30.29.30">
    <property type="entry name" value="Pleckstrin-homology domain (PH domain)/Phosphotyrosine-binding domain (PTB)"/>
    <property type="match status" value="1"/>
</dbReference>
<reference evidence="5" key="1">
    <citation type="submission" date="2025-08" db="UniProtKB">
        <authorList>
            <consortium name="RefSeq"/>
        </authorList>
    </citation>
    <scope>IDENTIFICATION</scope>
</reference>
<organism evidence="4 5">
    <name type="scientific">Aplysia californica</name>
    <name type="common">California sea hare</name>
    <dbReference type="NCBI Taxonomy" id="6500"/>
    <lineage>
        <taxon>Eukaryota</taxon>
        <taxon>Metazoa</taxon>
        <taxon>Spiralia</taxon>
        <taxon>Lophotrochozoa</taxon>
        <taxon>Mollusca</taxon>
        <taxon>Gastropoda</taxon>
        <taxon>Heterobranchia</taxon>
        <taxon>Euthyneura</taxon>
        <taxon>Tectipleura</taxon>
        <taxon>Aplysiida</taxon>
        <taxon>Aplysioidea</taxon>
        <taxon>Aplysiidae</taxon>
        <taxon>Aplysia</taxon>
    </lineage>
</organism>
<feature type="region of interest" description="Disordered" evidence="1">
    <location>
        <begin position="649"/>
        <end position="767"/>
    </location>
</feature>
<dbReference type="PANTHER" id="PTHR11243">
    <property type="entry name" value="GROWTH FACTOR RECEPTOR-BOUND PROTEIN"/>
    <property type="match status" value="1"/>
</dbReference>
<feature type="compositionally biased region" description="Low complexity" evidence="1">
    <location>
        <begin position="685"/>
        <end position="699"/>
    </location>
</feature>
<feature type="region of interest" description="Disordered" evidence="1">
    <location>
        <begin position="1"/>
        <end position="156"/>
    </location>
</feature>
<dbReference type="GeneID" id="101857907"/>
<name>A0ABM1AAQ0_APLCA</name>
<dbReference type="RefSeq" id="XP_012944095.1">
    <property type="nucleotide sequence ID" value="XM_013088641.2"/>
</dbReference>
<feature type="compositionally biased region" description="Low complexity" evidence="1">
    <location>
        <begin position="894"/>
        <end position="911"/>
    </location>
</feature>
<feature type="region of interest" description="Disordered" evidence="1">
    <location>
        <begin position="522"/>
        <end position="560"/>
    </location>
</feature>
<feature type="compositionally biased region" description="Low complexity" evidence="1">
    <location>
        <begin position="589"/>
        <end position="601"/>
    </location>
</feature>
<dbReference type="CDD" id="cd01259">
    <property type="entry name" value="PH_APBB1IP"/>
    <property type="match status" value="1"/>
</dbReference>
<protein>
    <submittedName>
        <fullName evidence="5">Ras-associated and pleckstrin homology domains-containing protein 1</fullName>
    </submittedName>
</protein>
<evidence type="ECO:0000313" key="5">
    <source>
        <dbReference type="RefSeq" id="XP_012944095.1"/>
    </source>
</evidence>
<dbReference type="InterPro" id="IPR001849">
    <property type="entry name" value="PH_domain"/>
</dbReference>
<dbReference type="InterPro" id="IPR029071">
    <property type="entry name" value="Ubiquitin-like_domsf"/>
</dbReference>
<feature type="compositionally biased region" description="Polar residues" evidence="1">
    <location>
        <begin position="117"/>
        <end position="131"/>
    </location>
</feature>
<evidence type="ECO:0000259" key="3">
    <source>
        <dbReference type="PROSITE" id="PS50200"/>
    </source>
</evidence>
<feature type="compositionally biased region" description="Basic and acidic residues" evidence="1">
    <location>
        <begin position="27"/>
        <end position="45"/>
    </location>
</feature>
<feature type="compositionally biased region" description="Polar residues" evidence="1">
    <location>
        <begin position="755"/>
        <end position="767"/>
    </location>
</feature>
<feature type="compositionally biased region" description="Pro residues" evidence="1">
    <location>
        <begin position="1006"/>
        <end position="1024"/>
    </location>
</feature>
<dbReference type="SUPFAM" id="SSF54236">
    <property type="entry name" value="Ubiquitin-like"/>
    <property type="match status" value="1"/>
</dbReference>
<sequence>HHHHHHHDRQAGGGGGRHHDDDDDYDSDRQRGGGGEHRSGDSDHHHSSHHHHHPHQQQHSASHHGHPPAAHPPQPPQHHHHPHHHHHHPQQQHPQQQQHLLTVTPGGGGEDGGETDSAYSDNASLPSSESFTSMATVSSSADTTSSSSGETCSMSSALCGPAHAEEEQLARMKAEKIRIALEKIKDAKIRKLFVRAFAKDGSSKSILVDEKMSVNQVCSQLADKNHVKLNHTLSVVEHMPELLMERILEDHDSLVESMVMWTRDSKNKVMFEERMDKYDLFRNPEKYLLNSSTMKTGQLTPQQKDKLIQDFFAPDNVCVPSMEGALYLKSDGKKAWKKFFFVLRASGLYYNPKGKASKNPKDLVCLVQFEYVEVYRGLGWKKKYHAPTDYCFALKHPQIQKKTSKYIRYFCADSEVALDQWVMGVRTVKLGKQMLHNYEHLTHEISMWDMRPPEPGGSSVPPDDTLCRMLNHADLSDSRMSVPEPGSRHSVIQVHNSTLVRNSASMGEAGRDVMSIEVLAIPPRKGSESGGGSDGRSLSGSVGSSSLSSAASEAGHKTPVKRVSFSATHSIINGDSGEQTVKHRDSIISASTDSSEDSNSSGGSGEARLGASFRGGKMRPKLPLTTETTRQLADMCNVTVDETPEAIYAETPHHHYSRTNSSSSSSSAFTRSERRRASMTERRGSCGSASSDSSSQRLSQPRAPPLSPPIKQHSVDSGTISRKQNSPVPEGASTSRHVRRKSESSVSALIEDDTTSSAPANGSMYGSNALYSTVYSSVAEETGVVSVPSESQQPHADTEPLYNQIRSPTNTARRPAKAQESVSAIPPPPQFREDGAALRTSGHEPSPPLPPPPPPVASMQVPPPPPPIAPQSSSAQSSAPPPPPLSAHLGVKESLYSSITSSSSSAQSAKSSPPPTLPKPQHSNHGPISAPQQAPPPPPVSAMSQPPPPPPPQAPAAPPSSSTAAAATAGLPKHPPPPPPLRMASHDSIASSQSGFDSTNSSPRHIPMPPPMPPITPKLPPPTLPKSSPVAPAPNLPTNTMKTPPPPPPPGPPGLMANQKKKPGAPGVEPKGKPPQGSSVSNTSSLPHNSRFSGGQVEDLVGCPQSPSLPFLSELSKRSHPDAAGADKSGVELRNGQSSPSAHQHRRSASAGGGVSKGDRKAPPPPPPKRSENTRLSADVAKPPSSPALATADPVQNGASGLISDPIYENYDGIMDIDELPPPPPELLVGLSQSESDSFRTSGSGKKPKPPPPPPKRSKDTQLSSY</sequence>
<accession>A0ABM1AAQ0</accession>
<dbReference type="Pfam" id="PF21989">
    <property type="entry name" value="RA_2"/>
    <property type="match status" value="1"/>
</dbReference>
<feature type="compositionally biased region" description="Basic residues" evidence="1">
    <location>
        <begin position="46"/>
        <end position="66"/>
    </location>
</feature>